<comment type="cofactor">
    <cofactor evidence="1">
        <name>FAD</name>
        <dbReference type="ChEBI" id="CHEBI:57692"/>
    </cofactor>
</comment>
<accession>A0A511J8G0</accession>
<protein>
    <submittedName>
        <fullName evidence="6">3-oxosteroid 1-dehydrogenase</fullName>
    </submittedName>
</protein>
<keyword evidence="4" id="KW-0560">Oxidoreductase</keyword>
<dbReference type="SUPFAM" id="SSF51905">
    <property type="entry name" value="FAD/NAD(P)-binding domain"/>
    <property type="match status" value="1"/>
</dbReference>
<dbReference type="RefSeq" id="WP_146841623.1">
    <property type="nucleotide sequence ID" value="NZ_BJWG01000002.1"/>
</dbReference>
<evidence type="ECO:0000313" key="6">
    <source>
        <dbReference type="EMBL" id="GEL94009.1"/>
    </source>
</evidence>
<evidence type="ECO:0000256" key="3">
    <source>
        <dbReference type="ARBA" id="ARBA00022827"/>
    </source>
</evidence>
<feature type="domain" description="FAD-dependent oxidoreductase 2 FAD-binding" evidence="5">
    <location>
        <begin position="10"/>
        <end position="528"/>
    </location>
</feature>
<dbReference type="GO" id="GO:0033765">
    <property type="term" value="F:steroid dehydrogenase activity, acting on the CH-CH group of donors"/>
    <property type="evidence" value="ECO:0007669"/>
    <property type="project" value="UniProtKB-ARBA"/>
</dbReference>
<evidence type="ECO:0000256" key="2">
    <source>
        <dbReference type="ARBA" id="ARBA00022630"/>
    </source>
</evidence>
<dbReference type="InterPro" id="IPR036188">
    <property type="entry name" value="FAD/NAD-bd_sf"/>
</dbReference>
<keyword evidence="3" id="KW-0274">FAD</keyword>
<dbReference type="AlphaFoldDB" id="A0A511J8G0"/>
<dbReference type="InterPro" id="IPR050315">
    <property type="entry name" value="FAD-oxidoreductase_2"/>
</dbReference>
<dbReference type="InterPro" id="IPR027477">
    <property type="entry name" value="Succ_DH/fumarate_Rdtase_cat_sf"/>
</dbReference>
<organism evidence="6 7">
    <name type="scientific">Cellulomonas composti</name>
    <dbReference type="NCBI Taxonomy" id="266130"/>
    <lineage>
        <taxon>Bacteria</taxon>
        <taxon>Bacillati</taxon>
        <taxon>Actinomycetota</taxon>
        <taxon>Actinomycetes</taxon>
        <taxon>Micrococcales</taxon>
        <taxon>Cellulomonadaceae</taxon>
        <taxon>Cellulomonas</taxon>
    </lineage>
</organism>
<dbReference type="InterPro" id="IPR003953">
    <property type="entry name" value="FAD-dep_OxRdtase_2_FAD-bd"/>
</dbReference>
<dbReference type="Pfam" id="PF00890">
    <property type="entry name" value="FAD_binding_2"/>
    <property type="match status" value="1"/>
</dbReference>
<keyword evidence="7" id="KW-1185">Reference proteome</keyword>
<dbReference type="PANTHER" id="PTHR43400">
    <property type="entry name" value="FUMARATE REDUCTASE"/>
    <property type="match status" value="1"/>
</dbReference>
<dbReference type="EMBL" id="BJWG01000002">
    <property type="protein sequence ID" value="GEL94009.1"/>
    <property type="molecule type" value="Genomic_DNA"/>
</dbReference>
<evidence type="ECO:0000256" key="1">
    <source>
        <dbReference type="ARBA" id="ARBA00001974"/>
    </source>
</evidence>
<dbReference type="PANTHER" id="PTHR43400:SF10">
    <property type="entry name" value="3-OXOSTEROID 1-DEHYDROGENASE"/>
    <property type="match status" value="1"/>
</dbReference>
<keyword evidence="2" id="KW-0285">Flavoprotein</keyword>
<dbReference type="OrthoDB" id="9813348at2"/>
<gene>
    <name evidence="6" type="primary">ksdD</name>
    <name evidence="6" type="ORF">CCO02nite_06670</name>
</gene>
<sequence length="546" mass="57681">MPQTFDHEYDVVVVGTGGAGFATAIGALDEGRSVLLIESTDKWGGSTAMSGGGLWLPDNPLMARDGAADSRDEALTYMEATIGDEGRATSRARKEAFVDGVEDFVTTAEKFGMVFARATDYPDYYPELPGGKIGRAIEVEPLDSKVLGGLWETLRGAVPLPAKTDDVWLLGRAWSTPGGFVRGAQFVFRALGGAVTGKRLVGIGNALATAFGQAVLVQHHVPLWLESPLEDLVVEDGRVVGVQVRRDGRTVTVGARLGVMLAAGGFEANKAKRLELQGVEGYPSGNPGNLGVPIEIAQRHGAALELMDDAWWGASVAPVDGGSPGFLVSERSMPFTLMVDARGARFANESESYVDLGHHMLEHDGGQGPYWLVADARNARRYLRTFAMDPRVNKQMRGAGIALKSGTLAGLADEMGVDPTAFRATIERFNGFARAGVDGDFGRGNSAYDRYYGDPTIRPNPNLAPIEKGPFTAIKVVLGDLGTKGGVLTDEDGRALREDGSVIEGLYAAGNCSASVMGRTYPGPGSTIGPAAVFGLRAARRMSSAG</sequence>
<name>A0A511J8G0_9CELL</name>
<comment type="caution">
    <text evidence="6">The sequence shown here is derived from an EMBL/GenBank/DDBJ whole genome shotgun (WGS) entry which is preliminary data.</text>
</comment>
<evidence type="ECO:0000256" key="4">
    <source>
        <dbReference type="ARBA" id="ARBA00023002"/>
    </source>
</evidence>
<reference evidence="6 7" key="1">
    <citation type="submission" date="2019-07" db="EMBL/GenBank/DDBJ databases">
        <title>Whole genome shotgun sequence of Cellulomonas composti NBRC 100758.</title>
        <authorList>
            <person name="Hosoyama A."/>
            <person name="Uohara A."/>
            <person name="Ohji S."/>
            <person name="Ichikawa N."/>
        </authorList>
    </citation>
    <scope>NUCLEOTIDE SEQUENCE [LARGE SCALE GENOMIC DNA]</scope>
    <source>
        <strain evidence="6 7">NBRC 100758</strain>
    </source>
</reference>
<dbReference type="Gene3D" id="3.50.50.60">
    <property type="entry name" value="FAD/NAD(P)-binding domain"/>
    <property type="match status" value="2"/>
</dbReference>
<dbReference type="Proteomes" id="UP000321720">
    <property type="component" value="Unassembled WGS sequence"/>
</dbReference>
<dbReference type="SUPFAM" id="SSF56425">
    <property type="entry name" value="Succinate dehydrogenase/fumarate reductase flavoprotein, catalytic domain"/>
    <property type="match status" value="1"/>
</dbReference>
<proteinExistence type="predicted"/>
<evidence type="ECO:0000313" key="7">
    <source>
        <dbReference type="Proteomes" id="UP000321720"/>
    </source>
</evidence>
<evidence type="ECO:0000259" key="5">
    <source>
        <dbReference type="Pfam" id="PF00890"/>
    </source>
</evidence>
<dbReference type="GO" id="GO:0008202">
    <property type="term" value="P:steroid metabolic process"/>
    <property type="evidence" value="ECO:0007669"/>
    <property type="project" value="UniProtKB-ARBA"/>
</dbReference>